<evidence type="ECO:0000259" key="3">
    <source>
        <dbReference type="PROSITE" id="PS51228"/>
    </source>
</evidence>
<dbReference type="AlphaFoldDB" id="M3IUX3"/>
<dbReference type="EMBL" id="AOGT01000278">
    <property type="protein sequence ID" value="EMG50416.1"/>
    <property type="molecule type" value="Genomic_DNA"/>
</dbReference>
<protein>
    <recommendedName>
        <fullName evidence="3">ACB domain-containing protein</fullName>
    </recommendedName>
</protein>
<dbReference type="GO" id="GO:0006631">
    <property type="term" value="P:fatty acid metabolic process"/>
    <property type="evidence" value="ECO:0007669"/>
    <property type="project" value="TreeGrafter"/>
</dbReference>
<proteinExistence type="predicted"/>
<dbReference type="eggNOG" id="KOG0817">
    <property type="taxonomic scope" value="Eukaryota"/>
</dbReference>
<dbReference type="HOGENOM" id="CLU_043304_1_0_1"/>
<dbReference type="Proteomes" id="UP000011777">
    <property type="component" value="Unassembled WGS sequence"/>
</dbReference>
<dbReference type="PANTHER" id="PTHR23310">
    <property type="entry name" value="ACYL-COA-BINDING PROTEIN, ACBP"/>
    <property type="match status" value="1"/>
</dbReference>
<dbReference type="Gene3D" id="1.20.80.10">
    <property type="match status" value="1"/>
</dbReference>
<evidence type="ECO:0000313" key="4">
    <source>
        <dbReference type="EMBL" id="EMG50416.1"/>
    </source>
</evidence>
<sequence>MSDSVRVFVKAISTIKALSSRSNYGSLPRPPAESRIKLYGLYKQATEGDVDGVMPRPVGFTPEDEGAKKKWDAWKREEGLGRTEAKKRYISYLIETMRVYASGTLEARELLNELEYLWEQIKDLPNNDDDDDNDFSHRIPLPSRSPTFSQTDRFSNRTPSLTGARTTTTSNLNKVYSHTRKNTTLSLNEYVQQQRLQQQQQHQQQQQQQQQQHQQQLHHHETASQPAFGGMANVTGGGAGSVYSLPGKVGSNNVIEDFKNWQGEVNMVINKLTREFVNSRREQAQRRDENDSENEDGLDDIQILKRRIVRILKVVGWNALKILKNFAVSLITMLFIVWCIKKNVVVERTLVKQPSARAGKQKKELIINMVLNTDENKWFIRLLSFINRFVGFV</sequence>
<feature type="domain" description="ACB" evidence="3">
    <location>
        <begin position="4"/>
        <end position="102"/>
    </location>
</feature>
<dbReference type="InterPro" id="IPR035984">
    <property type="entry name" value="Acyl-CoA-binding_sf"/>
</dbReference>
<organism evidence="4 5">
    <name type="scientific">Candida maltosa (strain Xu316)</name>
    <name type="common">Yeast</name>
    <dbReference type="NCBI Taxonomy" id="1245528"/>
    <lineage>
        <taxon>Eukaryota</taxon>
        <taxon>Fungi</taxon>
        <taxon>Dikarya</taxon>
        <taxon>Ascomycota</taxon>
        <taxon>Saccharomycotina</taxon>
        <taxon>Pichiomycetes</taxon>
        <taxon>Debaryomycetaceae</taxon>
        <taxon>Candida/Lodderomyces clade</taxon>
        <taxon>Candida</taxon>
    </lineage>
</organism>
<dbReference type="OrthoDB" id="346910at2759"/>
<dbReference type="GO" id="GO:0000062">
    <property type="term" value="F:fatty-acyl-CoA binding"/>
    <property type="evidence" value="ECO:0007669"/>
    <property type="project" value="InterPro"/>
</dbReference>
<dbReference type="PROSITE" id="PS51228">
    <property type="entry name" value="ACB_2"/>
    <property type="match status" value="1"/>
</dbReference>
<gene>
    <name evidence="4" type="ORF">G210_4538</name>
</gene>
<dbReference type="Pfam" id="PF00887">
    <property type="entry name" value="ACBP"/>
    <property type="match status" value="1"/>
</dbReference>
<dbReference type="OMA" id="ENKWFIR"/>
<keyword evidence="5" id="KW-1185">Reference proteome</keyword>
<name>M3IUX3_CANMX</name>
<feature type="compositionally biased region" description="Low complexity" evidence="2">
    <location>
        <begin position="196"/>
        <end position="215"/>
    </location>
</feature>
<evidence type="ECO:0000313" key="5">
    <source>
        <dbReference type="Proteomes" id="UP000011777"/>
    </source>
</evidence>
<comment type="caution">
    <text evidence="4">The sequence shown here is derived from an EMBL/GenBank/DDBJ whole genome shotgun (WGS) entry which is preliminary data.</text>
</comment>
<feature type="region of interest" description="Disordered" evidence="2">
    <location>
        <begin position="196"/>
        <end position="233"/>
    </location>
</feature>
<evidence type="ECO:0000256" key="1">
    <source>
        <dbReference type="ARBA" id="ARBA00023121"/>
    </source>
</evidence>
<accession>M3IUX3</accession>
<feature type="region of interest" description="Disordered" evidence="2">
    <location>
        <begin position="127"/>
        <end position="176"/>
    </location>
</feature>
<dbReference type="SUPFAM" id="SSF47027">
    <property type="entry name" value="Acyl-CoA binding protein"/>
    <property type="match status" value="1"/>
</dbReference>
<dbReference type="PANTHER" id="PTHR23310:SF133">
    <property type="entry name" value="COA BINDING PROTEIN, PUTATIVE (AFU_ORTHOLOGUE AFUA_1G12300)-RELATED"/>
    <property type="match status" value="1"/>
</dbReference>
<keyword evidence="1" id="KW-0446">Lipid-binding</keyword>
<feature type="compositionally biased region" description="Polar residues" evidence="2">
    <location>
        <begin position="144"/>
        <end position="176"/>
    </location>
</feature>
<dbReference type="STRING" id="1245528.M3IUX3"/>
<dbReference type="InterPro" id="IPR000582">
    <property type="entry name" value="Acyl-CoA-binding_protein"/>
</dbReference>
<dbReference type="InterPro" id="IPR014352">
    <property type="entry name" value="FERM/acyl-CoA-bd_prot_sf"/>
</dbReference>
<evidence type="ECO:0000256" key="2">
    <source>
        <dbReference type="SAM" id="MobiDB-lite"/>
    </source>
</evidence>
<reference evidence="4 5" key="1">
    <citation type="submission" date="2013-02" db="EMBL/GenBank/DDBJ databases">
        <title>Genome sequence of Candida maltosa Xu316, a potential industrial strain for xylitol and ethanol production.</title>
        <authorList>
            <person name="Yu J."/>
            <person name="Wang Q."/>
            <person name="Geng X."/>
            <person name="Bao W."/>
            <person name="He P."/>
            <person name="Cai J."/>
        </authorList>
    </citation>
    <scope>NUCLEOTIDE SEQUENCE [LARGE SCALE GENOMIC DNA]</scope>
    <source>
        <strain evidence="5">Xu316</strain>
    </source>
</reference>